<dbReference type="PROSITE" id="PS50096">
    <property type="entry name" value="IQ"/>
    <property type="match status" value="1"/>
</dbReference>
<evidence type="ECO:0000313" key="3">
    <source>
        <dbReference type="Proteomes" id="UP000268727"/>
    </source>
</evidence>
<proteinExistence type="predicted"/>
<dbReference type="OrthoDB" id="3431442at2"/>
<organism evidence="2 3">
    <name type="scientific">Saccharothrix texasensis</name>
    <dbReference type="NCBI Taxonomy" id="103734"/>
    <lineage>
        <taxon>Bacteria</taxon>
        <taxon>Bacillati</taxon>
        <taxon>Actinomycetota</taxon>
        <taxon>Actinomycetes</taxon>
        <taxon>Pseudonocardiales</taxon>
        <taxon>Pseudonocardiaceae</taxon>
        <taxon>Saccharothrix</taxon>
    </lineage>
</organism>
<dbReference type="RefSeq" id="WP_123742303.1">
    <property type="nucleotide sequence ID" value="NZ_RJKM01000001.1"/>
</dbReference>
<dbReference type="EMBL" id="RJKM01000001">
    <property type="protein sequence ID" value="ROP36288.1"/>
    <property type="molecule type" value="Genomic_DNA"/>
</dbReference>
<comment type="caution">
    <text evidence="2">The sequence shown here is derived from an EMBL/GenBank/DDBJ whole genome shotgun (WGS) entry which is preliminary data.</text>
</comment>
<dbReference type="AlphaFoldDB" id="A0A3N1H1D2"/>
<name>A0A3N1H1D2_9PSEU</name>
<keyword evidence="3" id="KW-1185">Reference proteome</keyword>
<evidence type="ECO:0000313" key="2">
    <source>
        <dbReference type="EMBL" id="ROP36288.1"/>
    </source>
</evidence>
<dbReference type="Proteomes" id="UP000268727">
    <property type="component" value="Unassembled WGS sequence"/>
</dbReference>
<protein>
    <submittedName>
        <fullName evidence="2">Uncharacterized protein</fullName>
    </submittedName>
</protein>
<reference evidence="2 3" key="1">
    <citation type="submission" date="2018-11" db="EMBL/GenBank/DDBJ databases">
        <title>Sequencing the genomes of 1000 actinobacteria strains.</title>
        <authorList>
            <person name="Klenk H.-P."/>
        </authorList>
    </citation>
    <scope>NUCLEOTIDE SEQUENCE [LARGE SCALE GENOMIC DNA]</scope>
    <source>
        <strain evidence="2 3">DSM 44231</strain>
    </source>
</reference>
<evidence type="ECO:0000256" key="1">
    <source>
        <dbReference type="SAM" id="MobiDB-lite"/>
    </source>
</evidence>
<gene>
    <name evidence="2" type="ORF">EDD40_1553</name>
</gene>
<sequence length="215" mass="23767">MPGFEVHGTDAFRKAAADLKRAGRGDLTRKMTADMKRAADPAVREMKALVQGLSTKSTRSGRKSSNYSRKVARAKDGPQGNRRIRTTSSARQARVEHALRNRKKLTDRSRAKAYGRAGLRATVARATGTTASTSPTRAAVRIRAAQARMPPDQRALPRLMDRGRWRKPTFGRGRWTSQAVTPAGWFSEPRKRHGPRIRTAAHAVVIRVLHDLGNG</sequence>
<accession>A0A3N1H1D2</accession>
<feature type="region of interest" description="Disordered" evidence="1">
    <location>
        <begin position="51"/>
        <end position="91"/>
    </location>
</feature>